<evidence type="ECO:0000313" key="7">
    <source>
        <dbReference type="Proteomes" id="UP000193467"/>
    </source>
</evidence>
<dbReference type="STRING" id="106004.A0A1Y2C559"/>
<evidence type="ECO:0000256" key="2">
    <source>
        <dbReference type="ARBA" id="ARBA00022723"/>
    </source>
</evidence>
<evidence type="ECO:0000259" key="5">
    <source>
        <dbReference type="PROSITE" id="PS51296"/>
    </source>
</evidence>
<dbReference type="InterPro" id="IPR007402">
    <property type="entry name" value="DUF455"/>
</dbReference>
<dbReference type="CDD" id="cd00657">
    <property type="entry name" value="Ferritin_like"/>
    <property type="match status" value="1"/>
</dbReference>
<keyword evidence="7" id="KW-1185">Reference proteome</keyword>
<dbReference type="GO" id="GO:0051537">
    <property type="term" value="F:2 iron, 2 sulfur cluster binding"/>
    <property type="evidence" value="ECO:0007669"/>
    <property type="project" value="UniProtKB-KW"/>
</dbReference>
<dbReference type="Proteomes" id="UP000193467">
    <property type="component" value="Unassembled WGS sequence"/>
</dbReference>
<name>A0A1Y2C559_9BASI</name>
<keyword evidence="4" id="KW-0411">Iron-sulfur</keyword>
<evidence type="ECO:0000256" key="3">
    <source>
        <dbReference type="ARBA" id="ARBA00023004"/>
    </source>
</evidence>
<dbReference type="OrthoDB" id="426882at2759"/>
<dbReference type="EMBL" id="MCGR01000136">
    <property type="protein sequence ID" value="ORY41455.1"/>
    <property type="molecule type" value="Genomic_DNA"/>
</dbReference>
<dbReference type="Pfam" id="PF04305">
    <property type="entry name" value="DUF455"/>
    <property type="match status" value="1"/>
</dbReference>
<dbReference type="PROSITE" id="PS51296">
    <property type="entry name" value="RIESKE"/>
    <property type="match status" value="1"/>
</dbReference>
<comment type="caution">
    <text evidence="6">The sequence shown here is derived from an EMBL/GenBank/DDBJ whole genome shotgun (WGS) entry which is preliminary data.</text>
</comment>
<dbReference type="InterPro" id="IPR017941">
    <property type="entry name" value="Rieske_2Fe-2S"/>
</dbReference>
<dbReference type="AlphaFoldDB" id="A0A1Y2C559"/>
<accession>A0A1Y2C559</accession>
<sequence>CPHLGAPLEQGQIDIEDIADESAVPIILCPWHQYDFSLQGGESSTGMKACTFKVEARDGMLWVEPPGDLGDDYRLLGIRAVSERFAEDPSSSSAAPSPSFDILASPPKTLIAFCRLVLLASDPDTKVALTRELVRRFRNGELKTIGTSSDLPPPDEPPRPANVAVVAPGKAQRIGKGGTVQNRIRMMHSLAAIEQWAIDLSIDVVCRFWDWRVGSEDGKTGKRLPMSFFADFLKVAEDEAKHFTLLRHRMKELGTDYGDLPVHHGLWESARETSHSLFSRLAIIHLVHEARGLDTNPRQIQRCKAAGDLASADTLQIIHDDEITHVACGHRHFTALCAALSPPADPVTTFRNEVRTHFYGSLRGPYNDGDREKAGLDQGWYSELQGRAFGAGAELKGGAKDVSEGLADLKV</sequence>
<dbReference type="GO" id="GO:0046872">
    <property type="term" value="F:metal ion binding"/>
    <property type="evidence" value="ECO:0007669"/>
    <property type="project" value="UniProtKB-KW"/>
</dbReference>
<feature type="non-terminal residue" evidence="6">
    <location>
        <position position="1"/>
    </location>
</feature>
<dbReference type="PANTHER" id="PTHR42782:SF2">
    <property type="entry name" value="3-OXOACYL-[ACYL-CARRIER-PROTEIN] SYNTHASE-LIKE PROTEIN"/>
    <property type="match status" value="1"/>
</dbReference>
<feature type="domain" description="Rieske" evidence="5">
    <location>
        <begin position="1"/>
        <end position="63"/>
    </location>
</feature>
<dbReference type="PANTHER" id="PTHR42782">
    <property type="entry name" value="SI:CH73-314G15.3"/>
    <property type="match status" value="1"/>
</dbReference>
<keyword evidence="1" id="KW-0001">2Fe-2S</keyword>
<evidence type="ECO:0000256" key="1">
    <source>
        <dbReference type="ARBA" id="ARBA00022714"/>
    </source>
</evidence>
<dbReference type="InterPro" id="IPR009078">
    <property type="entry name" value="Ferritin-like_SF"/>
</dbReference>
<dbReference type="InterPro" id="IPR036922">
    <property type="entry name" value="Rieske_2Fe-2S_sf"/>
</dbReference>
<dbReference type="Gene3D" id="2.102.10.10">
    <property type="entry name" value="Rieske [2Fe-2S] iron-sulphur domain"/>
    <property type="match status" value="1"/>
</dbReference>
<evidence type="ECO:0000313" key="6">
    <source>
        <dbReference type="EMBL" id="ORY41455.1"/>
    </source>
</evidence>
<organism evidence="6 7">
    <name type="scientific">Leucosporidium creatinivorum</name>
    <dbReference type="NCBI Taxonomy" id="106004"/>
    <lineage>
        <taxon>Eukaryota</taxon>
        <taxon>Fungi</taxon>
        <taxon>Dikarya</taxon>
        <taxon>Basidiomycota</taxon>
        <taxon>Pucciniomycotina</taxon>
        <taxon>Microbotryomycetes</taxon>
        <taxon>Leucosporidiales</taxon>
        <taxon>Leucosporidium</taxon>
    </lineage>
</organism>
<proteinExistence type="predicted"/>
<dbReference type="SUPFAM" id="SSF50022">
    <property type="entry name" value="ISP domain"/>
    <property type="match status" value="1"/>
</dbReference>
<protein>
    <recommendedName>
        <fullName evidence="5">Rieske domain-containing protein</fullName>
    </recommendedName>
</protein>
<evidence type="ECO:0000256" key="4">
    <source>
        <dbReference type="ARBA" id="ARBA00023014"/>
    </source>
</evidence>
<gene>
    <name evidence="6" type="ORF">BCR35DRAFT_311356</name>
</gene>
<reference evidence="6 7" key="1">
    <citation type="submission" date="2016-07" db="EMBL/GenBank/DDBJ databases">
        <title>Pervasive Adenine N6-methylation of Active Genes in Fungi.</title>
        <authorList>
            <consortium name="DOE Joint Genome Institute"/>
            <person name="Mondo S.J."/>
            <person name="Dannebaum R.O."/>
            <person name="Kuo R.C."/>
            <person name="Labutti K."/>
            <person name="Haridas S."/>
            <person name="Kuo A."/>
            <person name="Salamov A."/>
            <person name="Ahrendt S.R."/>
            <person name="Lipzen A."/>
            <person name="Sullivan W."/>
            <person name="Andreopoulos W.B."/>
            <person name="Clum A."/>
            <person name="Lindquist E."/>
            <person name="Daum C."/>
            <person name="Ramamoorthy G.K."/>
            <person name="Gryganskyi A."/>
            <person name="Culley D."/>
            <person name="Magnuson J.K."/>
            <person name="James T.Y."/>
            <person name="O'Malley M.A."/>
            <person name="Stajich J.E."/>
            <person name="Spatafora J.W."/>
            <person name="Visel A."/>
            <person name="Grigoriev I.V."/>
        </authorList>
    </citation>
    <scope>NUCLEOTIDE SEQUENCE [LARGE SCALE GENOMIC DNA]</scope>
    <source>
        <strain evidence="6 7">62-1032</strain>
    </source>
</reference>
<keyword evidence="3" id="KW-0408">Iron</keyword>
<dbReference type="InParanoid" id="A0A1Y2C559"/>
<dbReference type="SUPFAM" id="SSF47240">
    <property type="entry name" value="Ferritin-like"/>
    <property type="match status" value="1"/>
</dbReference>
<keyword evidence="2" id="KW-0479">Metal-binding</keyword>